<sequence>MQDPSGELLHLAPKWIRKAYLHSVSNSYHFNLHYVRNCNSSLHLLQVISRGVDAKQSVRLQHICESPSTFSSGIPLEKTTKKLLSSSDFVSKVLKRFGQEDME</sequence>
<name>A0A7S3LPR2_9STRA</name>
<accession>A0A7S3LPR2</accession>
<dbReference type="AlphaFoldDB" id="A0A7S3LPR2"/>
<evidence type="ECO:0000313" key="1">
    <source>
        <dbReference type="EMBL" id="CAE0435676.1"/>
    </source>
</evidence>
<dbReference type="EMBL" id="HBIN01008058">
    <property type="protein sequence ID" value="CAE0435676.1"/>
    <property type="molecule type" value="Transcribed_RNA"/>
</dbReference>
<reference evidence="1" key="1">
    <citation type="submission" date="2021-01" db="EMBL/GenBank/DDBJ databases">
        <authorList>
            <person name="Corre E."/>
            <person name="Pelletier E."/>
            <person name="Niang G."/>
            <person name="Scheremetjew M."/>
            <person name="Finn R."/>
            <person name="Kale V."/>
            <person name="Holt S."/>
            <person name="Cochrane G."/>
            <person name="Meng A."/>
            <person name="Brown T."/>
            <person name="Cohen L."/>
        </authorList>
    </citation>
    <scope>NUCLEOTIDE SEQUENCE</scope>
    <source>
        <strain evidence="1">GSBS06</strain>
    </source>
</reference>
<protein>
    <submittedName>
        <fullName evidence="1">Uncharacterized protein</fullName>
    </submittedName>
</protein>
<gene>
    <name evidence="1" type="ORF">ASTO00021_LOCUS5956</name>
</gene>
<organism evidence="1">
    <name type="scientific">Aplanochytrium stocchinoi</name>
    <dbReference type="NCBI Taxonomy" id="215587"/>
    <lineage>
        <taxon>Eukaryota</taxon>
        <taxon>Sar</taxon>
        <taxon>Stramenopiles</taxon>
        <taxon>Bigyra</taxon>
        <taxon>Labyrinthulomycetes</taxon>
        <taxon>Thraustochytrida</taxon>
        <taxon>Thraustochytriidae</taxon>
        <taxon>Aplanochytrium</taxon>
    </lineage>
</organism>
<proteinExistence type="predicted"/>